<feature type="transmembrane region" description="Helical" evidence="1">
    <location>
        <begin position="35"/>
        <end position="56"/>
    </location>
</feature>
<gene>
    <name evidence="2" type="ORF">GCM10007860_13630</name>
</gene>
<evidence type="ECO:0000313" key="3">
    <source>
        <dbReference type="Proteomes" id="UP001156836"/>
    </source>
</evidence>
<accession>A0ABQ6BS82</accession>
<dbReference type="EMBL" id="BSOZ01000014">
    <property type="protein sequence ID" value="GLS04217.1"/>
    <property type="molecule type" value="Genomic_DNA"/>
</dbReference>
<comment type="caution">
    <text evidence="2">The sequence shown here is derived from an EMBL/GenBank/DDBJ whole genome shotgun (WGS) entry which is preliminary data.</text>
</comment>
<name>A0ABQ6BS82_9NEIS</name>
<keyword evidence="1" id="KW-0472">Membrane</keyword>
<dbReference type="RefSeq" id="WP_018746636.1">
    <property type="nucleotide sequence ID" value="NZ_BAABUF010000002.1"/>
</dbReference>
<keyword evidence="1" id="KW-0812">Transmembrane</keyword>
<organism evidence="2 3">
    <name type="scientific">Chitiniphilus shinanonensis</name>
    <dbReference type="NCBI Taxonomy" id="553088"/>
    <lineage>
        <taxon>Bacteria</taxon>
        <taxon>Pseudomonadati</taxon>
        <taxon>Pseudomonadota</taxon>
        <taxon>Betaproteobacteria</taxon>
        <taxon>Neisseriales</taxon>
        <taxon>Chitinibacteraceae</taxon>
        <taxon>Chitiniphilus</taxon>
    </lineage>
</organism>
<reference evidence="3" key="1">
    <citation type="journal article" date="2019" name="Int. J. Syst. Evol. Microbiol.">
        <title>The Global Catalogue of Microorganisms (GCM) 10K type strain sequencing project: providing services to taxonomists for standard genome sequencing and annotation.</title>
        <authorList>
            <consortium name="The Broad Institute Genomics Platform"/>
            <consortium name="The Broad Institute Genome Sequencing Center for Infectious Disease"/>
            <person name="Wu L."/>
            <person name="Ma J."/>
        </authorList>
    </citation>
    <scope>NUCLEOTIDE SEQUENCE [LARGE SCALE GENOMIC DNA]</scope>
    <source>
        <strain evidence="3">NBRC 104970</strain>
    </source>
</reference>
<keyword evidence="3" id="KW-1185">Reference proteome</keyword>
<protein>
    <submittedName>
        <fullName evidence="2">Uncharacterized protein</fullName>
    </submittedName>
</protein>
<evidence type="ECO:0000256" key="1">
    <source>
        <dbReference type="SAM" id="Phobius"/>
    </source>
</evidence>
<evidence type="ECO:0000313" key="2">
    <source>
        <dbReference type="EMBL" id="GLS04217.1"/>
    </source>
</evidence>
<dbReference type="Proteomes" id="UP001156836">
    <property type="component" value="Unassembled WGS sequence"/>
</dbReference>
<keyword evidence="1" id="KW-1133">Transmembrane helix</keyword>
<sequence>MSEPSRFGLDGVTGERARIEAAKAAARSPENRRSVARLTALANLPWVIALVIWLVAKYL</sequence>
<proteinExistence type="predicted"/>